<dbReference type="KEGG" id="alkq:M9189_04950"/>
<keyword evidence="12" id="KW-1185">Reference proteome</keyword>
<dbReference type="Pfam" id="PF02602">
    <property type="entry name" value="HEM4"/>
    <property type="match status" value="1"/>
</dbReference>
<proteinExistence type="inferred from homology"/>
<dbReference type="RefSeq" id="WP_250725067.1">
    <property type="nucleotide sequence ID" value="NZ_CP098400.1"/>
</dbReference>
<name>A0A9J6ZS71_9BACT</name>
<dbReference type="SUPFAM" id="SSF69618">
    <property type="entry name" value="HemD-like"/>
    <property type="match status" value="1"/>
</dbReference>
<keyword evidence="5 9" id="KW-0627">Porphyrin biosynthesis</keyword>
<evidence type="ECO:0000259" key="10">
    <source>
        <dbReference type="Pfam" id="PF02602"/>
    </source>
</evidence>
<sequence>MNKEDRHRVPVVIRTFKTGPDGDEFADIIQQGGMALVEAPMTEIHFRNPEPNVNPKEYNWLIFTSRNGVKSWFATQQQLSGQKIAVIGPLTGAALADFGVSANFTGSGKTGRIFAMELLPQLNAGDRLLLAVGDLASRDVEDVITKACEGQVTIKRVEVYSTSKPASINRDAVRQIIDDNYTLVAVASPSAVHNLMDELSSEAKVTRSATDLLPSSQLSYGTGKGFGVPRFATIGKVTSAAVCSYGGEPVIESAVQSFKALAESIVDYIKGTSK</sequence>
<comment type="pathway">
    <text evidence="1 9">Porphyrin-containing compound metabolism; protoporphyrin-IX biosynthesis; coproporphyrinogen-III from 5-aminolevulinate: step 3/4.</text>
</comment>
<dbReference type="EC" id="4.2.1.75" evidence="3 9"/>
<dbReference type="InterPro" id="IPR039793">
    <property type="entry name" value="UROS/Hem4"/>
</dbReference>
<gene>
    <name evidence="11" type="ORF">M9189_04950</name>
</gene>
<evidence type="ECO:0000256" key="1">
    <source>
        <dbReference type="ARBA" id="ARBA00004772"/>
    </source>
</evidence>
<keyword evidence="4 9" id="KW-0456">Lyase</keyword>
<protein>
    <recommendedName>
        <fullName evidence="7 9">Uroporphyrinogen-III synthase</fullName>
        <ecNumber evidence="3 9">4.2.1.75</ecNumber>
    </recommendedName>
</protein>
<dbReference type="GO" id="GO:0004852">
    <property type="term" value="F:uroporphyrinogen-III synthase activity"/>
    <property type="evidence" value="ECO:0007669"/>
    <property type="project" value="UniProtKB-UniRule"/>
</dbReference>
<evidence type="ECO:0000256" key="8">
    <source>
        <dbReference type="ARBA" id="ARBA00048617"/>
    </source>
</evidence>
<evidence type="ECO:0000256" key="9">
    <source>
        <dbReference type="RuleBase" id="RU366031"/>
    </source>
</evidence>
<dbReference type="PANTHER" id="PTHR38042:SF1">
    <property type="entry name" value="UROPORPHYRINOGEN-III SYNTHASE, CHLOROPLASTIC"/>
    <property type="match status" value="1"/>
</dbReference>
<dbReference type="InterPro" id="IPR003754">
    <property type="entry name" value="4pyrrol_synth_uPrphyn_synth"/>
</dbReference>
<dbReference type="GO" id="GO:0006782">
    <property type="term" value="P:protoporphyrinogen IX biosynthetic process"/>
    <property type="evidence" value="ECO:0007669"/>
    <property type="project" value="UniProtKB-UniRule"/>
</dbReference>
<evidence type="ECO:0000256" key="4">
    <source>
        <dbReference type="ARBA" id="ARBA00023239"/>
    </source>
</evidence>
<accession>A0A9J6ZS71</accession>
<evidence type="ECO:0000256" key="3">
    <source>
        <dbReference type="ARBA" id="ARBA00013109"/>
    </source>
</evidence>
<comment type="function">
    <text evidence="6 9">Catalyzes cyclization of the linear tetrapyrrole, hydroxymethylbilane, to the macrocyclic uroporphyrinogen III.</text>
</comment>
<evidence type="ECO:0000256" key="5">
    <source>
        <dbReference type="ARBA" id="ARBA00023244"/>
    </source>
</evidence>
<dbReference type="Proteomes" id="UP001056426">
    <property type="component" value="Chromosome"/>
</dbReference>
<feature type="domain" description="Tetrapyrrole biosynthesis uroporphyrinogen III synthase" evidence="10">
    <location>
        <begin position="23"/>
        <end position="262"/>
    </location>
</feature>
<dbReference type="GO" id="GO:0006780">
    <property type="term" value="P:uroporphyrinogen III biosynthetic process"/>
    <property type="evidence" value="ECO:0007669"/>
    <property type="project" value="UniProtKB-UniRule"/>
</dbReference>
<organism evidence="11 12">
    <name type="scientific">Xiashengella succiniciproducens</name>
    <dbReference type="NCBI Taxonomy" id="2949635"/>
    <lineage>
        <taxon>Bacteria</taxon>
        <taxon>Pseudomonadati</taxon>
        <taxon>Bacteroidota</taxon>
        <taxon>Bacteroidia</taxon>
        <taxon>Marinilabiliales</taxon>
        <taxon>Marinilabiliaceae</taxon>
        <taxon>Xiashengella</taxon>
    </lineage>
</organism>
<dbReference type="AlphaFoldDB" id="A0A9J6ZS71"/>
<evidence type="ECO:0000256" key="7">
    <source>
        <dbReference type="ARBA" id="ARBA00040167"/>
    </source>
</evidence>
<dbReference type="Gene3D" id="3.40.50.10090">
    <property type="match status" value="2"/>
</dbReference>
<evidence type="ECO:0000313" key="12">
    <source>
        <dbReference type="Proteomes" id="UP001056426"/>
    </source>
</evidence>
<comment type="similarity">
    <text evidence="2 9">Belongs to the uroporphyrinogen-III synthase family.</text>
</comment>
<reference evidence="11" key="2">
    <citation type="submission" date="2022-06" db="EMBL/GenBank/DDBJ databases">
        <title>Xiashengella guii gen. nov. sp. nov., a bacterium isolated form anaerobic digestion tank.</title>
        <authorList>
            <person name="Huang H."/>
        </authorList>
    </citation>
    <scope>NUCLEOTIDE SEQUENCE</scope>
    <source>
        <strain evidence="11">Ai-910</strain>
    </source>
</reference>
<dbReference type="InterPro" id="IPR036108">
    <property type="entry name" value="4pyrrol_syn_uPrphyn_synt_sf"/>
</dbReference>
<dbReference type="PANTHER" id="PTHR38042">
    <property type="entry name" value="UROPORPHYRINOGEN-III SYNTHASE, CHLOROPLASTIC"/>
    <property type="match status" value="1"/>
</dbReference>
<evidence type="ECO:0000313" key="11">
    <source>
        <dbReference type="EMBL" id="URW80698.1"/>
    </source>
</evidence>
<evidence type="ECO:0000256" key="2">
    <source>
        <dbReference type="ARBA" id="ARBA00008133"/>
    </source>
</evidence>
<evidence type="ECO:0000256" key="6">
    <source>
        <dbReference type="ARBA" id="ARBA00037589"/>
    </source>
</evidence>
<dbReference type="CDD" id="cd06578">
    <property type="entry name" value="HemD"/>
    <property type="match status" value="1"/>
</dbReference>
<comment type="catalytic activity">
    <reaction evidence="8 9">
        <text>hydroxymethylbilane = uroporphyrinogen III + H2O</text>
        <dbReference type="Rhea" id="RHEA:18965"/>
        <dbReference type="ChEBI" id="CHEBI:15377"/>
        <dbReference type="ChEBI" id="CHEBI:57308"/>
        <dbReference type="ChEBI" id="CHEBI:57845"/>
        <dbReference type="EC" id="4.2.1.75"/>
    </reaction>
</comment>
<dbReference type="EMBL" id="CP098400">
    <property type="protein sequence ID" value="URW80698.1"/>
    <property type="molecule type" value="Genomic_DNA"/>
</dbReference>
<reference evidence="11" key="1">
    <citation type="submission" date="2022-05" db="EMBL/GenBank/DDBJ databases">
        <authorList>
            <person name="Sun X."/>
        </authorList>
    </citation>
    <scope>NUCLEOTIDE SEQUENCE</scope>
    <source>
        <strain evidence="11">Ai-910</strain>
    </source>
</reference>